<organism evidence="2 3">
    <name type="scientific">Lactococcus garvieae DCC43</name>
    <dbReference type="NCBI Taxonomy" id="1231377"/>
    <lineage>
        <taxon>Bacteria</taxon>
        <taxon>Bacillati</taxon>
        <taxon>Bacillota</taxon>
        <taxon>Bacilli</taxon>
        <taxon>Lactobacillales</taxon>
        <taxon>Streptococcaceae</taxon>
        <taxon>Lactococcus</taxon>
    </lineage>
</organism>
<proteinExistence type="inferred from homology"/>
<evidence type="ECO:0000313" key="2">
    <source>
        <dbReference type="EMBL" id="EKF50893.1"/>
    </source>
</evidence>
<protein>
    <submittedName>
        <fullName evidence="2">N-acetylmannosamine kinase</fullName>
        <ecNumber evidence="2">2.7.1.60</ecNumber>
    </submittedName>
</protein>
<dbReference type="InterPro" id="IPR000600">
    <property type="entry name" value="ROK"/>
</dbReference>
<dbReference type="RefSeq" id="WP_003136383.1">
    <property type="nucleotide sequence ID" value="NZ_AMQS01000031.1"/>
</dbReference>
<evidence type="ECO:0000256" key="1">
    <source>
        <dbReference type="ARBA" id="ARBA00006479"/>
    </source>
</evidence>
<dbReference type="SUPFAM" id="SSF53067">
    <property type="entry name" value="Actin-like ATPase domain"/>
    <property type="match status" value="1"/>
</dbReference>
<keyword evidence="2" id="KW-0418">Kinase</keyword>
<keyword evidence="2" id="KW-0808">Transferase</keyword>
<dbReference type="Pfam" id="PF00480">
    <property type="entry name" value="ROK"/>
    <property type="match status" value="1"/>
</dbReference>
<dbReference type="CDD" id="cd24152">
    <property type="entry name" value="ASKHA_NBD_ROK-like"/>
    <property type="match status" value="1"/>
</dbReference>
<dbReference type="AlphaFoldDB" id="K2NTI0"/>
<dbReference type="InterPro" id="IPR043129">
    <property type="entry name" value="ATPase_NBD"/>
</dbReference>
<dbReference type="PANTHER" id="PTHR18964:SF170">
    <property type="entry name" value="SUGAR KINASE"/>
    <property type="match status" value="1"/>
</dbReference>
<dbReference type="EMBL" id="AMQS01000031">
    <property type="protein sequence ID" value="EKF50893.1"/>
    <property type="molecule type" value="Genomic_DNA"/>
</dbReference>
<dbReference type="eggNOG" id="COG1940">
    <property type="taxonomic scope" value="Bacteria"/>
</dbReference>
<reference evidence="2 3" key="1">
    <citation type="journal article" date="2012" name="J. Bacteriol.">
        <title>Genome Sequence of the Bacteriocin-Producing Strain Lactococcus garvieae DCC43.</title>
        <authorList>
            <person name="Gabrielsen C."/>
            <person name="Brede D.A."/>
            <person name="Hernandez P.E."/>
            <person name="Nes I.F."/>
            <person name="Diep D.B."/>
        </authorList>
    </citation>
    <scope>NUCLEOTIDE SEQUENCE [LARGE SCALE GENOMIC DNA]</scope>
    <source>
        <strain evidence="2 3">DCC43</strain>
    </source>
</reference>
<comment type="caution">
    <text evidence="2">The sequence shown here is derived from an EMBL/GenBank/DDBJ whole genome shotgun (WGS) entry which is preliminary data.</text>
</comment>
<dbReference type="Gene3D" id="3.30.420.40">
    <property type="match status" value="2"/>
</dbReference>
<sequence length="298" mass="33011">MDMKHKGQNLVVFDIGGTAVKYGLWDGKNLLKNSSFPTPSSFVKLAAQMKLIIEEFSPVQGVAISSPGAVNSITRRIEGVSAVTYLHNRPIFDELEEMFNLPVSIENDANCAGICEIDYGAGKEAQNAVFIVIGTGVGGAIFINRRLYKGSHLFAGEFGLMKDIRNKTFSETGPLVKAAELYQKETGREVSGKELFELKDRKDSFANLLIENMMENISDYLYNIQVSLDPDTIVVGGGMSARDDLATVLQEKLFERLENNDVVKIMPKIYRCQYLNNANLIGAALNFKNYFENGPEII</sequence>
<evidence type="ECO:0000313" key="3">
    <source>
        <dbReference type="Proteomes" id="UP000006787"/>
    </source>
</evidence>
<dbReference type="GO" id="GO:0009384">
    <property type="term" value="F:N-acylmannosamine kinase activity"/>
    <property type="evidence" value="ECO:0007669"/>
    <property type="project" value="UniProtKB-EC"/>
</dbReference>
<dbReference type="Proteomes" id="UP000006787">
    <property type="component" value="Unassembled WGS sequence"/>
</dbReference>
<name>K2NTI0_9LACT</name>
<gene>
    <name evidence="2" type="ORF">C426_1818</name>
</gene>
<dbReference type="PANTHER" id="PTHR18964">
    <property type="entry name" value="ROK (REPRESSOR, ORF, KINASE) FAMILY"/>
    <property type="match status" value="1"/>
</dbReference>
<dbReference type="EC" id="2.7.1.60" evidence="2"/>
<dbReference type="PATRIC" id="fig|1231377.3.peg.1798"/>
<comment type="similarity">
    <text evidence="1">Belongs to the ROK (NagC/XylR) family.</text>
</comment>
<accession>K2NTI0</accession>